<sequence>MEALYSDVRQLMTYVKEAHGGVFRRVALSGLLDSANRPYKGQSSKTTKNGNQAEIEEQSDLPMGSCYIMDEKGGRKFLFKKRSTTSACPSLIDTDIGEDIGMSAASAFSKISQSPIGNIRKKQHILTPRQSEKNMGTLGAEQTTASKTANKSKKGSKFPIVNWFRRDKTEPNDSESESPVESTFHRQSSLHHQLGRSPEKVGPSGIRRNSIDFGVHSRDSEFVVLKERKLVPLLPVYNGMLRFSFLLETCHPGTVPDANLLAAVLDLTCKSYTSKSKKKNGRSPKKYRIWERKEKRWRNGRDSRKLWINTNILFQPNAPVVSRASFLLECAYFVHCCNKGQWPSWMKLNFPIFRQSGPHSSRSVPSGLRRTHILQRTAGKMFFQWAEAIGARLEEMVNEDQQHVANVATMVADENKQKELLVLDEEEDFLDEASVIGGDCPIALRLVACILLLEVTAFLRETYQTLPKSSRHIQWWRCPMGSSLQQRS</sequence>
<reference evidence="3" key="2">
    <citation type="submission" date="2017-10" db="EMBL/GenBank/DDBJ databases">
        <title>Ladona fulva Genome sequencing and assembly.</title>
        <authorList>
            <person name="Murali S."/>
            <person name="Richards S."/>
            <person name="Bandaranaike D."/>
            <person name="Bellair M."/>
            <person name="Blankenburg K."/>
            <person name="Chao H."/>
            <person name="Dinh H."/>
            <person name="Doddapaneni H."/>
            <person name="Dugan-Rocha S."/>
            <person name="Elkadiri S."/>
            <person name="Gnanaolivu R."/>
            <person name="Hernandez B."/>
            <person name="Skinner E."/>
            <person name="Javaid M."/>
            <person name="Lee S."/>
            <person name="Li M."/>
            <person name="Ming W."/>
            <person name="Munidasa M."/>
            <person name="Muniz J."/>
            <person name="Nguyen L."/>
            <person name="Hughes D."/>
            <person name="Osuji N."/>
            <person name="Pu L.-L."/>
            <person name="Puazo M."/>
            <person name="Qu C."/>
            <person name="Quiroz J."/>
            <person name="Raj R."/>
            <person name="Weissenberger G."/>
            <person name="Xin Y."/>
            <person name="Zou X."/>
            <person name="Han Y."/>
            <person name="Worley K."/>
            <person name="Muzny D."/>
            <person name="Gibbs R."/>
        </authorList>
    </citation>
    <scope>NUCLEOTIDE SEQUENCE</scope>
    <source>
        <strain evidence="3">Sampled in the wild</strain>
    </source>
</reference>
<organism evidence="3 4">
    <name type="scientific">Ladona fulva</name>
    <name type="common">Scarce chaser dragonfly</name>
    <name type="synonym">Libellula fulva</name>
    <dbReference type="NCBI Taxonomy" id="123851"/>
    <lineage>
        <taxon>Eukaryota</taxon>
        <taxon>Metazoa</taxon>
        <taxon>Ecdysozoa</taxon>
        <taxon>Arthropoda</taxon>
        <taxon>Hexapoda</taxon>
        <taxon>Insecta</taxon>
        <taxon>Pterygota</taxon>
        <taxon>Palaeoptera</taxon>
        <taxon>Odonata</taxon>
        <taxon>Epiprocta</taxon>
        <taxon>Anisoptera</taxon>
        <taxon>Libelluloidea</taxon>
        <taxon>Libellulidae</taxon>
        <taxon>Ladona</taxon>
    </lineage>
</organism>
<dbReference type="GO" id="GO:0034703">
    <property type="term" value="C:cation channel complex"/>
    <property type="evidence" value="ECO:0007669"/>
    <property type="project" value="TreeGrafter"/>
</dbReference>
<feature type="region of interest" description="Disordered" evidence="1">
    <location>
        <begin position="37"/>
        <end position="57"/>
    </location>
</feature>
<proteinExistence type="predicted"/>
<evidence type="ECO:0000259" key="2">
    <source>
        <dbReference type="Pfam" id="PF19424"/>
    </source>
</evidence>
<dbReference type="OrthoDB" id="5584001at2759"/>
<dbReference type="Pfam" id="PF19424">
    <property type="entry name" value="UNC80"/>
    <property type="match status" value="2"/>
</dbReference>
<dbReference type="Proteomes" id="UP000792457">
    <property type="component" value="Unassembled WGS sequence"/>
</dbReference>
<gene>
    <name evidence="3" type="ORF">J437_LFUL005956</name>
</gene>
<dbReference type="GO" id="GO:0005261">
    <property type="term" value="F:monoatomic cation channel activity"/>
    <property type="evidence" value="ECO:0007669"/>
    <property type="project" value="TreeGrafter"/>
</dbReference>
<accession>A0A8K0NVB5</accession>
<feature type="domain" description="Protein UNC80 central region" evidence="2">
    <location>
        <begin position="317"/>
        <end position="478"/>
    </location>
</feature>
<protein>
    <recommendedName>
        <fullName evidence="2">Protein UNC80 central region domain-containing protein</fullName>
    </recommendedName>
</protein>
<feature type="domain" description="Protein UNC80 central region" evidence="2">
    <location>
        <begin position="226"/>
        <end position="268"/>
    </location>
</feature>
<feature type="region of interest" description="Disordered" evidence="1">
    <location>
        <begin position="129"/>
        <end position="205"/>
    </location>
</feature>
<dbReference type="EMBL" id="KZ308259">
    <property type="protein sequence ID" value="KAG8225920.1"/>
    <property type="molecule type" value="Genomic_DNA"/>
</dbReference>
<dbReference type="PANTHER" id="PTHR31781">
    <property type="entry name" value="UNC80"/>
    <property type="match status" value="1"/>
</dbReference>
<dbReference type="GO" id="GO:0030424">
    <property type="term" value="C:axon"/>
    <property type="evidence" value="ECO:0007669"/>
    <property type="project" value="TreeGrafter"/>
</dbReference>
<name>A0A8K0NVB5_LADFU</name>
<keyword evidence="4" id="KW-1185">Reference proteome</keyword>
<evidence type="ECO:0000256" key="1">
    <source>
        <dbReference type="SAM" id="MobiDB-lite"/>
    </source>
</evidence>
<comment type="caution">
    <text evidence="3">The sequence shown here is derived from an EMBL/GenBank/DDBJ whole genome shotgun (WGS) entry which is preliminary data.</text>
</comment>
<dbReference type="PANTHER" id="PTHR31781:SF1">
    <property type="entry name" value="PROTEIN UNC-80 HOMOLOG"/>
    <property type="match status" value="1"/>
</dbReference>
<evidence type="ECO:0000313" key="4">
    <source>
        <dbReference type="Proteomes" id="UP000792457"/>
    </source>
</evidence>
<dbReference type="GO" id="GO:0055080">
    <property type="term" value="P:monoatomic cation homeostasis"/>
    <property type="evidence" value="ECO:0007669"/>
    <property type="project" value="TreeGrafter"/>
</dbReference>
<dbReference type="AlphaFoldDB" id="A0A8K0NVB5"/>
<feature type="compositionally biased region" description="Polar residues" evidence="1">
    <location>
        <begin position="179"/>
        <end position="191"/>
    </location>
</feature>
<evidence type="ECO:0000313" key="3">
    <source>
        <dbReference type="EMBL" id="KAG8225920.1"/>
    </source>
</evidence>
<reference evidence="3" key="1">
    <citation type="submission" date="2013-04" db="EMBL/GenBank/DDBJ databases">
        <authorList>
            <person name="Qu J."/>
            <person name="Murali S.C."/>
            <person name="Bandaranaike D."/>
            <person name="Bellair M."/>
            <person name="Blankenburg K."/>
            <person name="Chao H."/>
            <person name="Dinh H."/>
            <person name="Doddapaneni H."/>
            <person name="Downs B."/>
            <person name="Dugan-Rocha S."/>
            <person name="Elkadiri S."/>
            <person name="Gnanaolivu R.D."/>
            <person name="Hernandez B."/>
            <person name="Javaid M."/>
            <person name="Jayaseelan J.C."/>
            <person name="Lee S."/>
            <person name="Li M."/>
            <person name="Ming W."/>
            <person name="Munidasa M."/>
            <person name="Muniz J."/>
            <person name="Nguyen L."/>
            <person name="Ongeri F."/>
            <person name="Osuji N."/>
            <person name="Pu L.-L."/>
            <person name="Puazo M."/>
            <person name="Qu C."/>
            <person name="Quiroz J."/>
            <person name="Raj R."/>
            <person name="Weissenberger G."/>
            <person name="Xin Y."/>
            <person name="Zou X."/>
            <person name="Han Y."/>
            <person name="Richards S."/>
            <person name="Worley K."/>
            <person name="Muzny D."/>
            <person name="Gibbs R."/>
        </authorList>
    </citation>
    <scope>NUCLEOTIDE SEQUENCE</scope>
    <source>
        <strain evidence="3">Sampled in the wild</strain>
    </source>
</reference>
<dbReference type="InterPro" id="IPR045852">
    <property type="entry name" value="UNC80_central"/>
</dbReference>
<feature type="compositionally biased region" description="Polar residues" evidence="1">
    <location>
        <begin position="41"/>
        <end position="52"/>
    </location>
</feature>